<name>A0A450VQL1_9GAMM</name>
<evidence type="ECO:0000313" key="1">
    <source>
        <dbReference type="EMBL" id="VFJ45917.1"/>
    </source>
</evidence>
<protein>
    <submittedName>
        <fullName evidence="3">Uncharacterized protein</fullName>
    </submittedName>
</protein>
<organism evidence="3">
    <name type="scientific">Candidatus Kentrum sp. FM</name>
    <dbReference type="NCBI Taxonomy" id="2126340"/>
    <lineage>
        <taxon>Bacteria</taxon>
        <taxon>Pseudomonadati</taxon>
        <taxon>Pseudomonadota</taxon>
        <taxon>Gammaproteobacteria</taxon>
        <taxon>Candidatus Kentrum</taxon>
    </lineage>
</organism>
<dbReference type="AlphaFoldDB" id="A0A450VQL1"/>
<evidence type="ECO:0000313" key="3">
    <source>
        <dbReference type="EMBL" id="VFK07045.1"/>
    </source>
</evidence>
<accession>A0A450VQL1</accession>
<reference evidence="3" key="1">
    <citation type="submission" date="2019-02" db="EMBL/GenBank/DDBJ databases">
        <authorList>
            <person name="Gruber-Vodicka R. H."/>
            <person name="Seah K. B. B."/>
        </authorList>
    </citation>
    <scope>NUCLEOTIDE SEQUENCE</scope>
    <source>
        <strain evidence="1">BECK_BZ163</strain>
        <strain evidence="3">BECK_BZ164</strain>
        <strain evidence="2">BECK_BZ165</strain>
    </source>
</reference>
<dbReference type="EMBL" id="CAADFL010000030">
    <property type="protein sequence ID" value="VFK07045.1"/>
    <property type="molecule type" value="Genomic_DNA"/>
</dbReference>
<gene>
    <name evidence="1" type="ORF">BECKFM1743A_GA0114220_100305</name>
    <name evidence="3" type="ORF">BECKFM1743B_GA0114221_100305</name>
    <name evidence="2" type="ORF">BECKFM1743C_GA0114222_100335</name>
</gene>
<dbReference type="EMBL" id="CAADFA010000033">
    <property type="protein sequence ID" value="VFJ46018.1"/>
    <property type="molecule type" value="Genomic_DNA"/>
</dbReference>
<sequence>MARPKKTNPNRAIDAGIAILDNLTYRPAQILEQVFEDDFLRRILSSHHVGLLAPPCSDKELLKAIEERGIDVLSVFPSAVVASQLTGRFGKQVSADIYLCRSMAKNAPRLEIFRVVDGLDAADVRTAMHDILHIAYTPHEPVNTREIFKKIVADGLEYVGGGVNQSMSEEDAVTVLYFCKRQPIAEVSKIELFLSGRHSLASITETTQSTSVSLNTSCQK</sequence>
<proteinExistence type="predicted"/>
<dbReference type="EMBL" id="CAADEZ010000030">
    <property type="protein sequence ID" value="VFJ45917.1"/>
    <property type="molecule type" value="Genomic_DNA"/>
</dbReference>
<evidence type="ECO:0000313" key="2">
    <source>
        <dbReference type="EMBL" id="VFJ46018.1"/>
    </source>
</evidence>